<dbReference type="AlphaFoldDB" id="A0A8T2IH45"/>
<accession>A0A8T2IH45</accession>
<reference evidence="1" key="1">
    <citation type="thesis" date="2020" institute="ProQuest LLC" country="789 East Eisenhower Parkway, Ann Arbor, MI, USA">
        <title>Comparative Genomics and Chromosome Evolution.</title>
        <authorList>
            <person name="Mudd A.B."/>
        </authorList>
    </citation>
    <scope>NUCLEOTIDE SEQUENCE</scope>
    <source>
        <strain evidence="1">Female2</strain>
        <tissue evidence="1">Blood</tissue>
    </source>
</reference>
<gene>
    <name evidence="1" type="ORF">GDO86_020003</name>
</gene>
<organism evidence="1 2">
    <name type="scientific">Hymenochirus boettgeri</name>
    <name type="common">Congo dwarf clawed frog</name>
    <dbReference type="NCBI Taxonomy" id="247094"/>
    <lineage>
        <taxon>Eukaryota</taxon>
        <taxon>Metazoa</taxon>
        <taxon>Chordata</taxon>
        <taxon>Craniata</taxon>
        <taxon>Vertebrata</taxon>
        <taxon>Euteleostomi</taxon>
        <taxon>Amphibia</taxon>
        <taxon>Batrachia</taxon>
        <taxon>Anura</taxon>
        <taxon>Pipoidea</taxon>
        <taxon>Pipidae</taxon>
        <taxon>Pipinae</taxon>
        <taxon>Hymenochirus</taxon>
    </lineage>
</organism>
<comment type="caution">
    <text evidence="1">The sequence shown here is derived from an EMBL/GenBank/DDBJ whole genome shotgun (WGS) entry which is preliminary data.</text>
</comment>
<proteinExistence type="predicted"/>
<dbReference type="Proteomes" id="UP000812440">
    <property type="component" value="Unassembled WGS sequence"/>
</dbReference>
<evidence type="ECO:0000313" key="1">
    <source>
        <dbReference type="EMBL" id="KAG8429506.1"/>
    </source>
</evidence>
<sequence>MGPLLAETDSRSQICPVDRSTIPYRTAFSGNKVPTHRTIIARNERSDTWCVRTHNRICVQTFSLPSILTTSVNEKSGEVTKIITGHVVLDFFFFLFSSQKASLRP</sequence>
<dbReference type="EMBL" id="JAACNH010006262">
    <property type="protein sequence ID" value="KAG8429506.1"/>
    <property type="molecule type" value="Genomic_DNA"/>
</dbReference>
<name>A0A8T2IH45_9PIPI</name>
<protein>
    <submittedName>
        <fullName evidence="1">Uncharacterized protein</fullName>
    </submittedName>
</protein>
<evidence type="ECO:0000313" key="2">
    <source>
        <dbReference type="Proteomes" id="UP000812440"/>
    </source>
</evidence>
<keyword evidence="2" id="KW-1185">Reference proteome</keyword>